<dbReference type="SUPFAM" id="SSF55874">
    <property type="entry name" value="ATPase domain of HSP90 chaperone/DNA topoisomerase II/histidine kinase"/>
    <property type="match status" value="1"/>
</dbReference>
<protein>
    <submittedName>
        <fullName evidence="1">Uncharacterized protein</fullName>
    </submittedName>
</protein>
<name>A0A3S9MTN7_9STRE</name>
<keyword evidence="2" id="KW-1185">Reference proteome</keyword>
<dbReference type="Proteomes" id="UP000272924">
    <property type="component" value="Chromosome"/>
</dbReference>
<dbReference type="KEGG" id="spei:EHW89_08810"/>
<dbReference type="RefSeq" id="WP_106388230.1">
    <property type="nucleotide sequence ID" value="NZ_CP034543.1"/>
</dbReference>
<evidence type="ECO:0000313" key="1">
    <source>
        <dbReference type="EMBL" id="AZQ42528.1"/>
    </source>
</evidence>
<proteinExistence type="predicted"/>
<dbReference type="InterPro" id="IPR036890">
    <property type="entry name" value="HATPase_C_sf"/>
</dbReference>
<evidence type="ECO:0000313" key="2">
    <source>
        <dbReference type="Proteomes" id="UP000272924"/>
    </source>
</evidence>
<dbReference type="EMBL" id="CP034543">
    <property type="protein sequence ID" value="AZQ42528.1"/>
    <property type="molecule type" value="Genomic_DNA"/>
</dbReference>
<reference evidence="2" key="1">
    <citation type="submission" date="2018-12" db="EMBL/GenBank/DDBJ databases">
        <title>Genome sequencing of Streptococcus sp. KCOM 2412 (= ChDC F135).</title>
        <authorList>
            <person name="Kook J.-K."/>
            <person name="Park S.-N."/>
            <person name="Lim Y.K."/>
        </authorList>
    </citation>
    <scope>NUCLEOTIDE SEQUENCE [LARGE SCALE GENOMIC DNA]</scope>
    <source>
        <strain evidence="2">KCOM 2412</strain>
    </source>
</reference>
<gene>
    <name evidence="1" type="ORF">EHW89_08810</name>
</gene>
<organism evidence="1 2">
    <name type="scientific">Streptococcus periodonticum</name>
    <dbReference type="NCBI Taxonomy" id="2490633"/>
    <lineage>
        <taxon>Bacteria</taxon>
        <taxon>Bacillati</taxon>
        <taxon>Bacillota</taxon>
        <taxon>Bacilli</taxon>
        <taxon>Lactobacillales</taxon>
        <taxon>Streptococcaceae</taxon>
        <taxon>Streptococcus</taxon>
    </lineage>
</organism>
<sequence length="307" mass="35716">MTDYEIFLPRILDNEYDNLNELYHQLDDILPYLSNEDEVYFNFENIRWINAEMTVFLGMLFSAVTDRGADVYAVIENLSLKSKEILLKNGFLKHFGLKYELADTYNTTIPFFRETIERIDEIDEYIDDELLRQIRNKTSEEFLGEIKEALLEIIHNVRDHSHSDVLYMCGQHYPRKPRGSQDGTISFAISDNGIGMIENIKTKGHSFSKTEDYFEWAFDRGTSTKERYDSGVGLYELKKKLRGKGEIKIVSNNGYYHIDKTGDITFLEFPFNVSGTLVIITFFLDDCQNPSLSDTIDLSGLLEEWFL</sequence>
<accession>A0A3S9MTN7</accession>
<dbReference type="Gene3D" id="3.30.565.10">
    <property type="entry name" value="Histidine kinase-like ATPase, C-terminal domain"/>
    <property type="match status" value="1"/>
</dbReference>
<dbReference type="AlphaFoldDB" id="A0A3S9MTN7"/>